<dbReference type="InterPro" id="IPR033436">
    <property type="entry name" value="MucB/RseB_C"/>
</dbReference>
<evidence type="ECO:0000256" key="1">
    <source>
        <dbReference type="ARBA" id="ARBA00004418"/>
    </source>
</evidence>
<dbReference type="Gene3D" id="3.30.200.100">
    <property type="entry name" value="MucB/RseB, C-terminal domain"/>
    <property type="match status" value="1"/>
</dbReference>
<evidence type="ECO:0000256" key="4">
    <source>
        <dbReference type="ARBA" id="ARBA00022764"/>
    </source>
</evidence>
<dbReference type="InterPro" id="IPR033434">
    <property type="entry name" value="MucB/RseB_N"/>
</dbReference>
<evidence type="ECO:0000256" key="5">
    <source>
        <dbReference type="SAM" id="SignalP"/>
    </source>
</evidence>
<proteinExistence type="inferred from homology"/>
<dbReference type="Pfam" id="PF17188">
    <property type="entry name" value="MucB_RseB_C"/>
    <property type="match status" value="1"/>
</dbReference>
<comment type="subcellular location">
    <subcellularLocation>
        <location evidence="1">Periplasm</location>
    </subcellularLocation>
</comment>
<dbReference type="PIRSF" id="PIRSF005427">
    <property type="entry name" value="RseB"/>
    <property type="match status" value="1"/>
</dbReference>
<dbReference type="PANTHER" id="PTHR38782:SF1">
    <property type="entry name" value="SIGMA-E FACTOR REGULATORY PROTEIN RSEB"/>
    <property type="match status" value="1"/>
</dbReference>
<dbReference type="EMBL" id="UAUF01000013">
    <property type="protein sequence ID" value="SPZ09714.1"/>
    <property type="molecule type" value="Genomic_DNA"/>
</dbReference>
<feature type="domain" description="MucB/RseB N-terminal" evidence="6">
    <location>
        <begin position="26"/>
        <end position="182"/>
    </location>
</feature>
<sequence>MRFAPVIYGIGGLLLITQSVQAAESMDWLNKLSTSDKVNFQGSFIYESNGNLTSHHIARKVDSNGDVKERLYRLDGTPYEVVRDNNRIVCSTSADDQVDVAKSLAPKLRPDQIDRGYTLKHLGESRVADNPTDVIAFIPKDSYRYAYEMQLSKSTGQVLKSTTFDQKGNALERLQFITYSSLAPSTAELDPKGDCAPGAEAEEASHADQATWAASWLPSGFEQVRSLKSWQAGGDGRPVQYLLYSDGLSSFSVFVDSDSHTAMTDSRNQFGPTSVVSKRINPSDKDVLITVVGEVPAGTAERIALSVRPD</sequence>
<evidence type="ECO:0000313" key="9">
    <source>
        <dbReference type="Proteomes" id="UP000250443"/>
    </source>
</evidence>
<dbReference type="CDD" id="cd16327">
    <property type="entry name" value="RseB"/>
    <property type="match status" value="1"/>
</dbReference>
<keyword evidence="4" id="KW-0574">Periplasm</keyword>
<evidence type="ECO:0000259" key="7">
    <source>
        <dbReference type="Pfam" id="PF17188"/>
    </source>
</evidence>
<feature type="domain" description="MucB/RseB C-terminal" evidence="7">
    <location>
        <begin position="208"/>
        <end position="308"/>
    </location>
</feature>
<evidence type="ECO:0000256" key="3">
    <source>
        <dbReference type="ARBA" id="ARBA00022729"/>
    </source>
</evidence>
<evidence type="ECO:0000259" key="6">
    <source>
        <dbReference type="Pfam" id="PF03888"/>
    </source>
</evidence>
<feature type="chain" id="PRO_5015927575" evidence="5">
    <location>
        <begin position="23"/>
        <end position="310"/>
    </location>
</feature>
<dbReference type="RefSeq" id="WP_010797635.1">
    <property type="nucleotide sequence ID" value="NZ_RHRU01000009.1"/>
</dbReference>
<protein>
    <submittedName>
        <fullName evidence="8">Sigma E regulatory protein MucB/RseB</fullName>
    </submittedName>
</protein>
<keyword evidence="3 5" id="KW-0732">Signal</keyword>
<reference evidence="8 9" key="1">
    <citation type="submission" date="2018-06" db="EMBL/GenBank/DDBJ databases">
        <authorList>
            <consortium name="Pathogen Informatics"/>
            <person name="Doyle S."/>
        </authorList>
    </citation>
    <scope>NUCLEOTIDE SEQUENCE [LARGE SCALE GENOMIC DNA]</scope>
    <source>
        <strain evidence="8 9">NCTC11842</strain>
    </source>
</reference>
<evidence type="ECO:0000313" key="8">
    <source>
        <dbReference type="EMBL" id="SPZ09714.1"/>
    </source>
</evidence>
<dbReference type="Proteomes" id="UP000250443">
    <property type="component" value="Unassembled WGS sequence"/>
</dbReference>
<accession>A0A2X2CR97</accession>
<organism evidence="8 9">
    <name type="scientific">Pseudomonas luteola</name>
    <dbReference type="NCBI Taxonomy" id="47886"/>
    <lineage>
        <taxon>Bacteria</taxon>
        <taxon>Pseudomonadati</taxon>
        <taxon>Pseudomonadota</taxon>
        <taxon>Gammaproteobacteria</taxon>
        <taxon>Pseudomonadales</taxon>
        <taxon>Pseudomonadaceae</taxon>
        <taxon>Pseudomonas</taxon>
    </lineage>
</organism>
<feature type="signal peptide" evidence="5">
    <location>
        <begin position="1"/>
        <end position="22"/>
    </location>
</feature>
<dbReference type="GO" id="GO:0032885">
    <property type="term" value="P:regulation of polysaccharide biosynthetic process"/>
    <property type="evidence" value="ECO:0007669"/>
    <property type="project" value="TreeGrafter"/>
</dbReference>
<dbReference type="GO" id="GO:0045152">
    <property type="term" value="F:antisigma factor binding"/>
    <property type="evidence" value="ECO:0007669"/>
    <property type="project" value="TreeGrafter"/>
</dbReference>
<dbReference type="Gene3D" id="2.50.20.10">
    <property type="entry name" value="Lipoprotein localisation LolA/LolB/LppX"/>
    <property type="match status" value="1"/>
</dbReference>
<evidence type="ECO:0000256" key="2">
    <source>
        <dbReference type="ARBA" id="ARBA00008150"/>
    </source>
</evidence>
<gene>
    <name evidence="8" type="primary">rseB</name>
    <name evidence="8" type="ORF">NCTC11842_03296</name>
</gene>
<dbReference type="AlphaFoldDB" id="A0A2X2CR97"/>
<dbReference type="InterPro" id="IPR005588">
    <property type="entry name" value="MucB_RseB"/>
</dbReference>
<dbReference type="GO" id="GO:0030288">
    <property type="term" value="C:outer membrane-bounded periplasmic space"/>
    <property type="evidence" value="ECO:0007669"/>
    <property type="project" value="TreeGrafter"/>
</dbReference>
<name>A0A2X2CR97_PSELU</name>
<dbReference type="Pfam" id="PF03888">
    <property type="entry name" value="MucB_RseB"/>
    <property type="match status" value="1"/>
</dbReference>
<comment type="similarity">
    <text evidence="2">Belongs to the RseB family.</text>
</comment>
<dbReference type="PANTHER" id="PTHR38782">
    <property type="match status" value="1"/>
</dbReference>
<dbReference type="InterPro" id="IPR038484">
    <property type="entry name" value="MucB/RseB_C_sf"/>
</dbReference>